<organism evidence="2 3">
    <name type="scientific">Erwinia aphidicola</name>
    <dbReference type="NCBI Taxonomy" id="68334"/>
    <lineage>
        <taxon>Bacteria</taxon>
        <taxon>Pseudomonadati</taxon>
        <taxon>Pseudomonadota</taxon>
        <taxon>Gammaproteobacteria</taxon>
        <taxon>Enterobacterales</taxon>
        <taxon>Erwiniaceae</taxon>
        <taxon>Erwinia</taxon>
    </lineage>
</organism>
<dbReference type="EMBL" id="JBANEI010000012">
    <property type="protein sequence ID" value="MEI2683247.1"/>
    <property type="molecule type" value="Genomic_DNA"/>
</dbReference>
<feature type="transmembrane region" description="Helical" evidence="1">
    <location>
        <begin position="169"/>
        <end position="197"/>
    </location>
</feature>
<feature type="transmembrane region" description="Helical" evidence="1">
    <location>
        <begin position="217"/>
        <end position="238"/>
    </location>
</feature>
<sequence>MYKINLVLVFLFFSSAYCLNYDWINYRYFYEKILSDDIIESVIHSGFEPGFVIVSYLCKTLELDYQWVMVLLNITIFSFFNSAVKKFENKNLALFVFFSFFGFFLIAEQIRQAVALSIGFKALDCYINEKKLRAYFLVIVASLFHVSAVFLIVMMLLHKMLHRKSRPFFTIMVLISGTLAPLGFSLILQNSAMFSFYPLLAKKLAYYNNQDLGNDSGLLTIGLLPNLALVILIGLYAVKNYGRRYSQQALIASAFIIQSKIISLFYRFSHYGIINILFCFDEIFKDKKPLNFYRCLVVTVVFSFALKPLSTELYRSSLFDYHFYWITSQNVTSMKKSRCDTLYKIYPTSTYTLGTCS</sequence>
<evidence type="ECO:0000256" key="1">
    <source>
        <dbReference type="SAM" id="Phobius"/>
    </source>
</evidence>
<reference evidence="2 3" key="1">
    <citation type="submission" date="2024-02" db="EMBL/GenBank/DDBJ databases">
        <title>First report Erwinia aphidicola in onion in Chile.</title>
        <authorList>
            <person name="Valenzuela M."/>
            <person name="Pena M."/>
            <person name="Dutta B."/>
        </authorList>
    </citation>
    <scope>NUCLEOTIDE SEQUENCE [LARGE SCALE GENOMIC DNA]</scope>
    <source>
        <strain evidence="2 3">QCJ3A</strain>
    </source>
</reference>
<name>A0ABU8DIB1_ERWAP</name>
<accession>A0ABU8DIB1</accession>
<dbReference type="Pfam" id="PF14897">
    <property type="entry name" value="EpsG"/>
    <property type="match status" value="1"/>
</dbReference>
<keyword evidence="1" id="KW-0812">Transmembrane</keyword>
<dbReference type="InterPro" id="IPR049458">
    <property type="entry name" value="EpsG-like"/>
</dbReference>
<feature type="transmembrane region" description="Helical" evidence="1">
    <location>
        <begin position="65"/>
        <end position="84"/>
    </location>
</feature>
<feature type="transmembrane region" description="Helical" evidence="1">
    <location>
        <begin position="91"/>
        <end position="114"/>
    </location>
</feature>
<evidence type="ECO:0000313" key="2">
    <source>
        <dbReference type="EMBL" id="MEI2683247.1"/>
    </source>
</evidence>
<comment type="caution">
    <text evidence="2">The sequence shown here is derived from an EMBL/GenBank/DDBJ whole genome shotgun (WGS) entry which is preliminary data.</text>
</comment>
<proteinExistence type="predicted"/>
<protein>
    <submittedName>
        <fullName evidence="2">EpsG family protein</fullName>
    </submittedName>
</protein>
<dbReference type="RefSeq" id="WP_336203417.1">
    <property type="nucleotide sequence ID" value="NZ_JBANEI010000012.1"/>
</dbReference>
<evidence type="ECO:0000313" key="3">
    <source>
        <dbReference type="Proteomes" id="UP001306592"/>
    </source>
</evidence>
<keyword evidence="1" id="KW-1133">Transmembrane helix</keyword>
<feature type="transmembrane region" description="Helical" evidence="1">
    <location>
        <begin position="134"/>
        <end position="157"/>
    </location>
</feature>
<dbReference type="Proteomes" id="UP001306592">
    <property type="component" value="Unassembled WGS sequence"/>
</dbReference>
<gene>
    <name evidence="2" type="ORF">V8N49_16480</name>
</gene>
<keyword evidence="1" id="KW-0472">Membrane</keyword>
<keyword evidence="3" id="KW-1185">Reference proteome</keyword>